<evidence type="ECO:0000259" key="2">
    <source>
        <dbReference type="Pfam" id="PF01551"/>
    </source>
</evidence>
<gene>
    <name evidence="3" type="ORF">B9G39_23815</name>
</gene>
<dbReference type="GO" id="GO:0004222">
    <property type="term" value="F:metalloendopeptidase activity"/>
    <property type="evidence" value="ECO:0007669"/>
    <property type="project" value="TreeGrafter"/>
</dbReference>
<dbReference type="PANTHER" id="PTHR21666:SF270">
    <property type="entry name" value="MUREIN HYDROLASE ACTIVATOR ENVC"/>
    <property type="match status" value="1"/>
</dbReference>
<name>A0A4P9VRK7_9GAMM</name>
<evidence type="ECO:0000313" key="3">
    <source>
        <dbReference type="EMBL" id="RDH46228.1"/>
    </source>
</evidence>
<keyword evidence="4" id="KW-1185">Reference proteome</keyword>
<accession>A0A4P9VRK7</accession>
<dbReference type="Gene3D" id="6.10.250.3150">
    <property type="match status" value="1"/>
</dbReference>
<dbReference type="PANTHER" id="PTHR21666">
    <property type="entry name" value="PEPTIDASE-RELATED"/>
    <property type="match status" value="1"/>
</dbReference>
<organism evidence="3 4">
    <name type="scientific">Zooshikella ganghwensis</name>
    <dbReference type="NCBI Taxonomy" id="202772"/>
    <lineage>
        <taxon>Bacteria</taxon>
        <taxon>Pseudomonadati</taxon>
        <taxon>Pseudomonadota</taxon>
        <taxon>Gammaproteobacteria</taxon>
        <taxon>Oceanospirillales</taxon>
        <taxon>Zooshikellaceae</taxon>
        <taxon>Zooshikella</taxon>
    </lineage>
</organism>
<dbReference type="InterPro" id="IPR016047">
    <property type="entry name" value="M23ase_b-sheet_dom"/>
</dbReference>
<keyword evidence="1" id="KW-0175">Coiled coil</keyword>
<feature type="domain" description="M23ase beta-sheet core" evidence="2">
    <location>
        <begin position="325"/>
        <end position="418"/>
    </location>
</feature>
<dbReference type="EMBL" id="NDXW01000001">
    <property type="protein sequence ID" value="RDH46228.1"/>
    <property type="molecule type" value="Genomic_DNA"/>
</dbReference>
<protein>
    <submittedName>
        <fullName evidence="3">ATPase</fullName>
    </submittedName>
</protein>
<dbReference type="FunFam" id="2.70.70.10:FF:000003">
    <property type="entry name" value="Murein hydrolase activator EnvC"/>
    <property type="match status" value="1"/>
</dbReference>
<dbReference type="CDD" id="cd12797">
    <property type="entry name" value="M23_peptidase"/>
    <property type="match status" value="1"/>
</dbReference>
<dbReference type="SUPFAM" id="SSF51261">
    <property type="entry name" value="Duplicated hybrid motif"/>
    <property type="match status" value="1"/>
</dbReference>
<dbReference type="InterPro" id="IPR050570">
    <property type="entry name" value="Cell_wall_metabolism_enzyme"/>
</dbReference>
<evidence type="ECO:0000256" key="1">
    <source>
        <dbReference type="SAM" id="Coils"/>
    </source>
</evidence>
<reference evidence="3 4" key="1">
    <citation type="submission" date="2017-04" db="EMBL/GenBank/DDBJ databases">
        <title>Draft genome sequence of Zooshikella ganghwensis VG4 isolated from Red Sea sediments.</title>
        <authorList>
            <person name="Rehman Z."/>
            <person name="Alam I."/>
            <person name="Kamau A."/>
            <person name="Bajic V."/>
            <person name="Leiknes T."/>
        </authorList>
    </citation>
    <scope>NUCLEOTIDE SEQUENCE [LARGE SCALE GENOMIC DNA]</scope>
    <source>
        <strain evidence="3 4">VG4</strain>
    </source>
</reference>
<proteinExistence type="predicted"/>
<comment type="caution">
    <text evidence="3">The sequence shown here is derived from an EMBL/GenBank/DDBJ whole genome shotgun (WGS) entry which is preliminary data.</text>
</comment>
<dbReference type="InterPro" id="IPR011055">
    <property type="entry name" value="Dup_hybrid_motif"/>
</dbReference>
<dbReference type="Gene3D" id="2.70.70.10">
    <property type="entry name" value="Glucose Permease (Domain IIA)"/>
    <property type="match status" value="1"/>
</dbReference>
<feature type="coiled-coil region" evidence="1">
    <location>
        <begin position="71"/>
        <end position="140"/>
    </location>
</feature>
<evidence type="ECO:0000313" key="4">
    <source>
        <dbReference type="Proteomes" id="UP000257039"/>
    </source>
</evidence>
<dbReference type="Proteomes" id="UP000257039">
    <property type="component" value="Unassembled WGS sequence"/>
</dbReference>
<sequence length="425" mass="48617">MPVCGIRALFIFRATCILNPNPFLKNDKMISNSTTKPRMAKKLICIIGLSLPLWFGSFQVQADKSPQINDEAATKQQLDQLEADISRMRDLLDEMKQKRSAAQESLRKTEVEMERLHKEIANIERRLVEGQQQLKKYQTRQHHLDVAKQRQQQGLAATLRAAYLAGHQPYLKLLLNQQDPMKLARQLEYLDYFNASRIKEIKAYNQTLQELKLVTDQINQQQLKLNEQRMEVVKAKEQLSKRHNERQQIITTLLKTIASKDKELSKLEQDRRELEQVLKNLQSTIANLVVPGKPFQFNKGKMPLPAKGVITQSFGAMNKQTKLRNNGLFIQAGAGKPIYAIHHGRVVFSEWLRGSGLLLIIDHGDGFLSLYAHNQTLLKETGDWVKAGEKVATVGNTGGRQENGLYFEIRRKGKPQNPLHWCVAQ</sequence>
<dbReference type="Pfam" id="PF01551">
    <property type="entry name" value="Peptidase_M23"/>
    <property type="match status" value="1"/>
</dbReference>
<feature type="coiled-coil region" evidence="1">
    <location>
        <begin position="201"/>
        <end position="287"/>
    </location>
</feature>
<dbReference type="AlphaFoldDB" id="A0A4P9VRK7"/>